<name>A0A2K4X3G7_PSESX</name>
<evidence type="ECO:0000313" key="1">
    <source>
        <dbReference type="EMBL" id="SOS42838.1"/>
    </source>
</evidence>
<dbReference type="AlphaFoldDB" id="A0A2K4X3G7"/>
<organism evidence="1 2">
    <name type="scientific">Pseudomonas syringae</name>
    <dbReference type="NCBI Taxonomy" id="317"/>
    <lineage>
        <taxon>Bacteria</taxon>
        <taxon>Pseudomonadati</taxon>
        <taxon>Pseudomonadota</taxon>
        <taxon>Gammaproteobacteria</taxon>
        <taxon>Pseudomonadales</taxon>
        <taxon>Pseudomonadaceae</taxon>
        <taxon>Pseudomonas</taxon>
    </lineage>
</organism>
<reference evidence="1 2" key="1">
    <citation type="submission" date="2017-11" db="EMBL/GenBank/DDBJ databases">
        <authorList>
            <person name="Han C.G."/>
        </authorList>
    </citation>
    <scope>NUCLEOTIDE SEQUENCE [LARGE SCALE GENOMIC DNA]</scope>
    <source>
        <strain evidence="1">CFBP3840</strain>
        <plasmid evidence="2">Plasmid pp2</plasmid>
    </source>
</reference>
<accession>A0A2K4X3G7</accession>
<dbReference type="EMBL" id="LT963411">
    <property type="protein sequence ID" value="SOS42838.1"/>
    <property type="molecule type" value="Genomic_DNA"/>
</dbReference>
<geneLocation type="plasmid" evidence="1">
    <name>PP2</name>
</geneLocation>
<sequence>MGNLFRKQYTRLNLPSDGRLTVLQATFNVLPSLSFELIGMTRELLLCFAHLLETPLLHKAIVDCSSFWRIVNWLNRAACGCKLWDFEIGYHSQN</sequence>
<evidence type="ECO:0000313" key="2">
    <source>
        <dbReference type="Proteomes" id="UP000238095"/>
    </source>
</evidence>
<keyword evidence="1" id="KW-0614">Plasmid</keyword>
<proteinExistence type="predicted"/>
<gene>
    <name evidence="1" type="ORF">CFBP3840_P200008</name>
</gene>
<protein>
    <submittedName>
        <fullName evidence="1">Uncharacterized protein</fullName>
    </submittedName>
</protein>
<dbReference type="Proteomes" id="UP000238095">
    <property type="component" value="Plasmid PP2"/>
</dbReference>